<dbReference type="OrthoDB" id="9780217at2"/>
<evidence type="ECO:0000256" key="3">
    <source>
        <dbReference type="PIRSR" id="PIRSR600246-3"/>
    </source>
</evidence>
<dbReference type="PANTHER" id="PTHR10188">
    <property type="entry name" value="L-ASPARAGINASE"/>
    <property type="match status" value="1"/>
</dbReference>
<dbReference type="PANTHER" id="PTHR10188:SF6">
    <property type="entry name" value="N(4)-(BETA-N-ACETYLGLUCOSAMINYL)-L-ASPARAGINASE"/>
    <property type="match status" value="1"/>
</dbReference>
<dbReference type="GO" id="GO:0005737">
    <property type="term" value="C:cytoplasm"/>
    <property type="evidence" value="ECO:0007669"/>
    <property type="project" value="TreeGrafter"/>
</dbReference>
<evidence type="ECO:0000256" key="1">
    <source>
        <dbReference type="PIRSR" id="PIRSR600246-1"/>
    </source>
</evidence>
<sequence>MWGIIATWAMAYDGVLKGSKLLIDKHSAVDAIEETIKSVEDEPNFRSVGYGGLPNEKGIVELDSGFMDGDKLSVGAVGGITGFKNPISIAIKLSEESYNNFLVGSGAEEYARLNGFEVKNMSTERSLEIWREKKKRFSEENIRAYDGHDTVGVITLDTYGKMCAGTSTSGLFMKRKGRVGDSPLCGGGFYVDSEVGGAAATGVGEDIMKGCLSYEVVRLMSEGLNPQEAAERAVAEFSEKLKRKANLSRDISVVCMNNKGEWGIGTNIDEFSFVVAKEDMKPVIFLTKKIDGKIKYMEAKDKWIEEYMKKEIK</sequence>
<dbReference type="Gene3D" id="3.60.20.30">
    <property type="entry name" value="(Glycosyl)asparaginase"/>
    <property type="match status" value="1"/>
</dbReference>
<dbReference type="Proteomes" id="UP000184389">
    <property type="component" value="Unassembled WGS sequence"/>
</dbReference>
<dbReference type="CDD" id="cd04513">
    <property type="entry name" value="Glycosylasparaginase"/>
    <property type="match status" value="1"/>
</dbReference>
<accession>A0A1M5XB04</accession>
<keyword evidence="5" id="KW-1185">Reference proteome</keyword>
<feature type="active site" description="Nucleophile" evidence="1">
    <location>
        <position position="150"/>
    </location>
</feature>
<evidence type="ECO:0000313" key="4">
    <source>
        <dbReference type="EMBL" id="SHH96738.1"/>
    </source>
</evidence>
<dbReference type="AlphaFoldDB" id="A0A1M5XB04"/>
<evidence type="ECO:0000313" key="5">
    <source>
        <dbReference type="Proteomes" id="UP000184389"/>
    </source>
</evidence>
<dbReference type="Pfam" id="PF01112">
    <property type="entry name" value="Asparaginase_2"/>
    <property type="match status" value="1"/>
</dbReference>
<protein>
    <submittedName>
        <fullName evidence="4">Isoaspartyl peptidase or L-asparaginase, Ntn-hydrolase superfamily</fullName>
    </submittedName>
</protein>
<name>A0A1M5XB04_9FIRM</name>
<dbReference type="RefSeq" id="WP_072744261.1">
    <property type="nucleotide sequence ID" value="NZ_FQXR01000006.1"/>
</dbReference>
<keyword evidence="4" id="KW-0378">Hydrolase</keyword>
<evidence type="ECO:0000256" key="2">
    <source>
        <dbReference type="PIRSR" id="PIRSR600246-2"/>
    </source>
</evidence>
<gene>
    <name evidence="4" type="ORF">SAMN02745180_01600</name>
</gene>
<feature type="binding site" evidence="2">
    <location>
        <begin position="178"/>
        <end position="181"/>
    </location>
    <ligand>
        <name>substrate</name>
    </ligand>
</feature>
<organism evidence="4 5">
    <name type="scientific">Sporanaerobacter acetigenes DSM 13106</name>
    <dbReference type="NCBI Taxonomy" id="1123281"/>
    <lineage>
        <taxon>Bacteria</taxon>
        <taxon>Bacillati</taxon>
        <taxon>Bacillota</taxon>
        <taxon>Tissierellia</taxon>
        <taxon>Tissierellales</taxon>
        <taxon>Sporanaerobacteraceae</taxon>
        <taxon>Sporanaerobacter</taxon>
    </lineage>
</organism>
<feature type="binding site" evidence="2">
    <location>
        <begin position="201"/>
        <end position="204"/>
    </location>
    <ligand>
        <name>substrate</name>
    </ligand>
</feature>
<dbReference type="STRING" id="1123281.SAMN02745180_01600"/>
<dbReference type="GO" id="GO:0016811">
    <property type="term" value="F:hydrolase activity, acting on carbon-nitrogen (but not peptide) bonds, in linear amides"/>
    <property type="evidence" value="ECO:0007669"/>
    <property type="project" value="UniProtKB-ARBA"/>
</dbReference>
<proteinExistence type="predicted"/>
<dbReference type="InterPro" id="IPR000246">
    <property type="entry name" value="Peptidase_T2"/>
</dbReference>
<dbReference type="InterPro" id="IPR029055">
    <property type="entry name" value="Ntn_hydrolases_N"/>
</dbReference>
<reference evidence="4 5" key="1">
    <citation type="submission" date="2016-11" db="EMBL/GenBank/DDBJ databases">
        <authorList>
            <person name="Jaros S."/>
            <person name="Januszkiewicz K."/>
            <person name="Wedrychowicz H."/>
        </authorList>
    </citation>
    <scope>NUCLEOTIDE SEQUENCE [LARGE SCALE GENOMIC DNA]</scope>
    <source>
        <strain evidence="4 5">DSM 13106</strain>
    </source>
</reference>
<dbReference type="SUPFAM" id="SSF56235">
    <property type="entry name" value="N-terminal nucleophile aminohydrolases (Ntn hydrolases)"/>
    <property type="match status" value="1"/>
</dbReference>
<feature type="site" description="Cleavage; by autolysis" evidence="3">
    <location>
        <begin position="149"/>
        <end position="150"/>
    </location>
</feature>
<dbReference type="EMBL" id="FQXR01000006">
    <property type="protein sequence ID" value="SHH96738.1"/>
    <property type="molecule type" value="Genomic_DNA"/>
</dbReference>